<evidence type="ECO:0000256" key="1">
    <source>
        <dbReference type="SAM" id="Phobius"/>
    </source>
</evidence>
<comment type="caution">
    <text evidence="2">The sequence shown here is derived from an EMBL/GenBank/DDBJ whole genome shotgun (WGS) entry which is preliminary data.</text>
</comment>
<dbReference type="EMBL" id="NWUO01000018">
    <property type="protein sequence ID" value="PNS10292.1"/>
    <property type="molecule type" value="Genomic_DNA"/>
</dbReference>
<dbReference type="AlphaFoldDB" id="A0A2K1Q5H6"/>
<dbReference type="OrthoDB" id="6494670at2"/>
<sequence>MKRKSAMIAGNGLMGLGLLTMIVGIGYAVLNQLPKLQLPAVLTPVAILCIFIGALLWLVGARISGREKVADRYYWLRHCGDQRCRRASHHRPHTH</sequence>
<keyword evidence="1" id="KW-1133">Transmembrane helix</keyword>
<evidence type="ECO:0000313" key="2">
    <source>
        <dbReference type="EMBL" id="PNS10292.1"/>
    </source>
</evidence>
<name>A0A2K1Q5H6_9GAMM</name>
<reference evidence="3" key="1">
    <citation type="submission" date="2017-09" db="EMBL/GenBank/DDBJ databases">
        <authorList>
            <person name="Palmer M."/>
            <person name="Steenkamp E.T."/>
            <person name="Coetzee M.P."/>
            <person name="Avontuur J.R."/>
            <person name="Van Zyl E."/>
            <person name="Chan W.-Y."/>
            <person name="Blom J."/>
            <person name="Venter S.N."/>
        </authorList>
    </citation>
    <scope>NUCLEOTIDE SEQUENCE [LARGE SCALE GENOMIC DNA]</scope>
    <source>
        <strain evidence="3">QC88-366</strain>
    </source>
</reference>
<dbReference type="Pfam" id="PF10762">
    <property type="entry name" value="DUF2583"/>
    <property type="match status" value="1"/>
</dbReference>
<accession>A0A2K1Q5H6</accession>
<keyword evidence="3" id="KW-1185">Reference proteome</keyword>
<dbReference type="Proteomes" id="UP000236345">
    <property type="component" value="Unassembled WGS sequence"/>
</dbReference>
<proteinExistence type="predicted"/>
<feature type="transmembrane region" description="Helical" evidence="1">
    <location>
        <begin position="12"/>
        <end position="30"/>
    </location>
</feature>
<dbReference type="NCBIfam" id="NF007968">
    <property type="entry name" value="PRK10692.1"/>
    <property type="match status" value="1"/>
</dbReference>
<dbReference type="InterPro" id="IPR019698">
    <property type="entry name" value="DUF2583"/>
</dbReference>
<keyword evidence="1" id="KW-0472">Membrane</keyword>
<feature type="transmembrane region" description="Helical" evidence="1">
    <location>
        <begin position="36"/>
        <end position="59"/>
    </location>
</feature>
<protein>
    <recommendedName>
        <fullName evidence="4">DUF2583 domain-containing protein</fullName>
    </recommendedName>
</protein>
<evidence type="ECO:0000313" key="3">
    <source>
        <dbReference type="Proteomes" id="UP000236345"/>
    </source>
</evidence>
<dbReference type="RefSeq" id="WP_103061172.1">
    <property type="nucleotide sequence ID" value="NZ_BSOF01000026.1"/>
</dbReference>
<keyword evidence="1" id="KW-0812">Transmembrane</keyword>
<evidence type="ECO:0008006" key="4">
    <source>
        <dbReference type="Google" id="ProtNLM"/>
    </source>
</evidence>
<organism evidence="2 3">
    <name type="scientific">Mixta theicola</name>
    <dbReference type="NCBI Taxonomy" id="1458355"/>
    <lineage>
        <taxon>Bacteria</taxon>
        <taxon>Pseudomonadati</taxon>
        <taxon>Pseudomonadota</taxon>
        <taxon>Gammaproteobacteria</taxon>
        <taxon>Enterobacterales</taxon>
        <taxon>Erwiniaceae</taxon>
        <taxon>Mixta</taxon>
    </lineage>
</organism>
<gene>
    <name evidence="2" type="ORF">COO59_18360</name>
</gene>